<dbReference type="KEGG" id="smag:AN936_01380"/>
<evidence type="ECO:0000259" key="1">
    <source>
        <dbReference type="Pfam" id="PF13460"/>
    </source>
</evidence>
<protein>
    <submittedName>
        <fullName evidence="2">Epimerase</fullName>
    </submittedName>
</protein>
<evidence type="ECO:0000313" key="3">
    <source>
        <dbReference type="Proteomes" id="UP000058074"/>
    </source>
</evidence>
<dbReference type="InterPro" id="IPR016040">
    <property type="entry name" value="NAD(P)-bd_dom"/>
</dbReference>
<dbReference type="Gene3D" id="3.40.50.720">
    <property type="entry name" value="NAD(P)-binding Rossmann-like Domain"/>
    <property type="match status" value="1"/>
</dbReference>
<dbReference type="EMBL" id="CP012700">
    <property type="protein sequence ID" value="ALH79072.1"/>
    <property type="molecule type" value="Genomic_DNA"/>
</dbReference>
<feature type="domain" description="NAD(P)-binding" evidence="1">
    <location>
        <begin position="10"/>
        <end position="147"/>
    </location>
</feature>
<accession>A0A0N9U7D3</accession>
<dbReference type="AlphaFoldDB" id="A0A0N9U7D3"/>
<dbReference type="PANTHER" id="PTHR12126">
    <property type="entry name" value="NADH-UBIQUINONE OXIDOREDUCTASE 39 KDA SUBUNIT-RELATED"/>
    <property type="match status" value="1"/>
</dbReference>
<dbReference type="Pfam" id="PF13460">
    <property type="entry name" value="NAD_binding_10"/>
    <property type="match status" value="1"/>
</dbReference>
<sequence length="305" mass="32563">MSKPTLAMTGATGFVGGATLRQAVAAGWHVRALTRRPQPEQDGVTWIAGALDRPDSLAEMAAGADVVMHIAGVVSVPTRAAFEAGNVAATGHVIDAARGAGISRFIHVSSLAAREPGISDYGWSKARAETLVRASGLDWTIVRPPAVFGPGDTEMLDMFRMARRGIALVPAGRLSAIYVDELARLLVALAADRDISIGQTYEPDDGRANGWSHRSFARAIGRAVGRRHVSTLATPALLLKAGGQLDTLVRRSRAKLTPDRARYIAHPDWVVAAGACPPPELWQPQIETGNALTATVNWYRREGWL</sequence>
<dbReference type="InterPro" id="IPR036291">
    <property type="entry name" value="NAD(P)-bd_dom_sf"/>
</dbReference>
<dbReference type="PATRIC" id="fig|33050.5.peg.287"/>
<gene>
    <name evidence="2" type="ORF">AN936_01380</name>
</gene>
<dbReference type="PANTHER" id="PTHR12126:SF11">
    <property type="entry name" value="NADH DEHYDROGENASE [UBIQUINONE] 1 ALPHA SUBCOMPLEX SUBUNIT 9, MITOCHONDRIAL"/>
    <property type="match status" value="1"/>
</dbReference>
<proteinExistence type="predicted"/>
<dbReference type="InterPro" id="IPR051207">
    <property type="entry name" value="ComplexI_NDUFA9_subunit"/>
</dbReference>
<evidence type="ECO:0000313" key="2">
    <source>
        <dbReference type="EMBL" id="ALH79072.1"/>
    </source>
</evidence>
<name>A0A0N9U7D3_SPHMC</name>
<reference evidence="2 3" key="1">
    <citation type="journal article" date="2015" name="Genome Announc.">
        <title>Complete Genome Sequence of Polypropylene Glycol- and Polyethylene Glycol-Degrading Sphingopyxis macrogoltabida Strain EY-1.</title>
        <authorList>
            <person name="Ohtsubo Y."/>
            <person name="Nagata Y."/>
            <person name="Numata M."/>
            <person name="Tsuchikane K."/>
            <person name="Hosoyama A."/>
            <person name="Yamazoe A."/>
            <person name="Tsuda M."/>
            <person name="Fujita N."/>
            <person name="Kawai F."/>
        </authorList>
    </citation>
    <scope>NUCLEOTIDE SEQUENCE [LARGE SCALE GENOMIC DNA]</scope>
    <source>
        <strain evidence="2 3">EY-1</strain>
    </source>
</reference>
<dbReference type="Proteomes" id="UP000058074">
    <property type="component" value="Chromosome"/>
</dbReference>
<dbReference type="SUPFAM" id="SSF51735">
    <property type="entry name" value="NAD(P)-binding Rossmann-fold domains"/>
    <property type="match status" value="1"/>
</dbReference>
<dbReference type="GO" id="GO:0044877">
    <property type="term" value="F:protein-containing complex binding"/>
    <property type="evidence" value="ECO:0007669"/>
    <property type="project" value="TreeGrafter"/>
</dbReference>
<organism evidence="2 3">
    <name type="scientific">Sphingopyxis macrogoltabida</name>
    <name type="common">Sphingomonas macrogoltabidus</name>
    <dbReference type="NCBI Taxonomy" id="33050"/>
    <lineage>
        <taxon>Bacteria</taxon>
        <taxon>Pseudomonadati</taxon>
        <taxon>Pseudomonadota</taxon>
        <taxon>Alphaproteobacteria</taxon>
        <taxon>Sphingomonadales</taxon>
        <taxon>Sphingomonadaceae</taxon>
        <taxon>Sphingopyxis</taxon>
    </lineage>
</organism>